<feature type="domain" description="PHD-type" evidence="7">
    <location>
        <begin position="508"/>
        <end position="619"/>
    </location>
</feature>
<dbReference type="PROSITE" id="PS51805">
    <property type="entry name" value="EPHD"/>
    <property type="match status" value="1"/>
</dbReference>
<feature type="region of interest" description="Disordered" evidence="5">
    <location>
        <begin position="121"/>
        <end position="314"/>
    </location>
</feature>
<sequence length="639" mass="68327">MEIAENYIASGNIRDLPPSKRFKFVNPDPDLIPCLPLPAKKRVFPPPPEAAVAVPVCLPAKKRAIVAPPSEDAIPVCLPAKKRAYAPPADAVTPACLPAKKRPYAPPPADLVGRTCVPAKKRVHAPPPREDAASSVPIPVSSKKRVHAPPPPEGAAGSVPVPVSSKQRVHAPPPREDAAGSVPVPVPGPSKKRVNAPPPREDAVVSVPAPVPSKKRDHAPSSRGDAAGLVPVSLPTNKRVMPPMPPPSVESDGARLGAVKDVKPQGSNKHGGAAINPTLANGAGGGTSEKEFKKSEKPVHPKETKELVPMKPSKRRSLIKLKDLEKKACKVLDVRHSKAEAEVNKKAVEATHSKQSARKEESRNAYDEVARDEEPVKPSKPRSSIKGEDLEKKACKILDVRHSKAEVSKKAVQATNAKKAEREESRNAADEVARDEEEEAVEEDDGVLCTVCRSTDGDPSDPIVFCDGCDLMVHASCYGNPLAQSIPDGDWFCSLCSAKKSKAAAAARPSCCLCPATGGAMKRTTEGQWAHIACALLVPEVFFRDPDGRDGIDCSRVPAHRFTKECYICESSSGCALECSQPKCNRGFHVSCGLDGGLCIEYREEKGGAIVAGFCREHTELWEKQQLTGKYKIVARGHE</sequence>
<reference evidence="8 9" key="1">
    <citation type="journal article" date="2019" name="Sci. Rep.">
        <title>A high-quality genome of Eragrostis curvula grass provides insights into Poaceae evolution and supports new strategies to enhance forage quality.</title>
        <authorList>
            <person name="Carballo J."/>
            <person name="Santos B.A.C.M."/>
            <person name="Zappacosta D."/>
            <person name="Garbus I."/>
            <person name="Selva J.P."/>
            <person name="Gallo C.A."/>
            <person name="Diaz A."/>
            <person name="Albertini E."/>
            <person name="Caccamo M."/>
            <person name="Echenique V."/>
        </authorList>
    </citation>
    <scope>NUCLEOTIDE SEQUENCE [LARGE SCALE GENOMIC DNA]</scope>
    <source>
        <strain evidence="9">cv. Victoria</strain>
        <tissue evidence="8">Leaf</tissue>
    </source>
</reference>
<dbReference type="PROSITE" id="PS01359">
    <property type="entry name" value="ZF_PHD_1"/>
    <property type="match status" value="1"/>
</dbReference>
<evidence type="ECO:0000256" key="5">
    <source>
        <dbReference type="SAM" id="MobiDB-lite"/>
    </source>
</evidence>
<dbReference type="PROSITE" id="PS50016">
    <property type="entry name" value="ZF_PHD_2"/>
    <property type="match status" value="1"/>
</dbReference>
<keyword evidence="1" id="KW-0479">Metal-binding</keyword>
<feature type="region of interest" description="Disordered" evidence="5">
    <location>
        <begin position="336"/>
        <end position="388"/>
    </location>
</feature>
<dbReference type="InterPro" id="IPR001965">
    <property type="entry name" value="Znf_PHD"/>
</dbReference>
<dbReference type="EMBL" id="RWGY01000026">
    <property type="protein sequence ID" value="TVU21481.1"/>
    <property type="molecule type" value="Genomic_DNA"/>
</dbReference>
<dbReference type="CDD" id="cd15571">
    <property type="entry name" value="ePHD"/>
    <property type="match status" value="1"/>
</dbReference>
<keyword evidence="2 4" id="KW-0863">Zinc-finger</keyword>
<dbReference type="CDD" id="cd15492">
    <property type="entry name" value="PHD_BRPF_JADE_like"/>
    <property type="match status" value="1"/>
</dbReference>
<dbReference type="InterPro" id="IPR013083">
    <property type="entry name" value="Znf_RING/FYVE/PHD"/>
</dbReference>
<dbReference type="InterPro" id="IPR011011">
    <property type="entry name" value="Znf_FYVE_PHD"/>
</dbReference>
<dbReference type="InterPro" id="IPR019787">
    <property type="entry name" value="Znf_PHD-finger"/>
</dbReference>
<evidence type="ECO:0000256" key="1">
    <source>
        <dbReference type="ARBA" id="ARBA00022723"/>
    </source>
</evidence>
<feature type="region of interest" description="Disordered" evidence="5">
    <location>
        <begin position="408"/>
        <end position="441"/>
    </location>
</feature>
<evidence type="ECO:0000256" key="4">
    <source>
        <dbReference type="PROSITE-ProRule" id="PRU00146"/>
    </source>
</evidence>
<feature type="non-terminal residue" evidence="8">
    <location>
        <position position="1"/>
    </location>
</feature>
<dbReference type="Pfam" id="PF00628">
    <property type="entry name" value="PHD"/>
    <property type="match status" value="1"/>
</dbReference>
<dbReference type="Gramene" id="TVU21481">
    <property type="protein sequence ID" value="TVU21481"/>
    <property type="gene ID" value="EJB05_31117"/>
</dbReference>
<evidence type="ECO:0000259" key="6">
    <source>
        <dbReference type="PROSITE" id="PS50016"/>
    </source>
</evidence>
<organism evidence="8 9">
    <name type="scientific">Eragrostis curvula</name>
    <name type="common">weeping love grass</name>
    <dbReference type="NCBI Taxonomy" id="38414"/>
    <lineage>
        <taxon>Eukaryota</taxon>
        <taxon>Viridiplantae</taxon>
        <taxon>Streptophyta</taxon>
        <taxon>Embryophyta</taxon>
        <taxon>Tracheophyta</taxon>
        <taxon>Spermatophyta</taxon>
        <taxon>Magnoliopsida</taxon>
        <taxon>Liliopsida</taxon>
        <taxon>Poales</taxon>
        <taxon>Poaceae</taxon>
        <taxon>PACMAD clade</taxon>
        <taxon>Chloridoideae</taxon>
        <taxon>Eragrostideae</taxon>
        <taxon>Eragrostidinae</taxon>
        <taxon>Eragrostis</taxon>
    </lineage>
</organism>
<dbReference type="Gene3D" id="3.30.40.10">
    <property type="entry name" value="Zinc/RING finger domain, C3HC4 (zinc finger)"/>
    <property type="match status" value="2"/>
</dbReference>
<dbReference type="InterPro" id="IPR019786">
    <property type="entry name" value="Zinc_finger_PHD-type_CS"/>
</dbReference>
<dbReference type="SMART" id="SM00249">
    <property type="entry name" value="PHD"/>
    <property type="match status" value="2"/>
</dbReference>
<dbReference type="SUPFAM" id="SSF57903">
    <property type="entry name" value="FYVE/PHD zinc finger"/>
    <property type="match status" value="1"/>
</dbReference>
<protein>
    <recommendedName>
        <fullName evidence="10">PHD-type domain-containing protein</fullName>
    </recommendedName>
</protein>
<evidence type="ECO:0000313" key="8">
    <source>
        <dbReference type="EMBL" id="TVU21481.1"/>
    </source>
</evidence>
<keyword evidence="9" id="KW-1185">Reference proteome</keyword>
<dbReference type="Pfam" id="PF13832">
    <property type="entry name" value="zf-HC5HC2H_2"/>
    <property type="match status" value="1"/>
</dbReference>
<gene>
    <name evidence="8" type="ORF">EJB05_31117</name>
</gene>
<evidence type="ECO:0000256" key="3">
    <source>
        <dbReference type="ARBA" id="ARBA00022833"/>
    </source>
</evidence>
<accession>A0A5J9UDY7</accession>
<dbReference type="GO" id="GO:0008270">
    <property type="term" value="F:zinc ion binding"/>
    <property type="evidence" value="ECO:0007669"/>
    <property type="project" value="UniProtKB-KW"/>
</dbReference>
<evidence type="ECO:0000256" key="2">
    <source>
        <dbReference type="ARBA" id="ARBA00022771"/>
    </source>
</evidence>
<dbReference type="GO" id="GO:0006357">
    <property type="term" value="P:regulation of transcription by RNA polymerase II"/>
    <property type="evidence" value="ECO:0007669"/>
    <property type="project" value="TreeGrafter"/>
</dbReference>
<dbReference type="InterPro" id="IPR050701">
    <property type="entry name" value="Histone_Mod_Regulator"/>
</dbReference>
<dbReference type="Proteomes" id="UP000324897">
    <property type="component" value="Unassembled WGS sequence"/>
</dbReference>
<comment type="caution">
    <text evidence="8">The sequence shown here is derived from an EMBL/GenBank/DDBJ whole genome shotgun (WGS) entry which is preliminary data.</text>
</comment>
<evidence type="ECO:0000313" key="9">
    <source>
        <dbReference type="Proteomes" id="UP000324897"/>
    </source>
</evidence>
<dbReference type="InterPro" id="IPR034732">
    <property type="entry name" value="EPHD"/>
</dbReference>
<feature type="domain" description="PHD-type" evidence="6">
    <location>
        <begin position="446"/>
        <end position="499"/>
    </location>
</feature>
<feature type="compositionally biased region" description="Basic and acidic residues" evidence="5">
    <location>
        <begin position="336"/>
        <end position="377"/>
    </location>
</feature>
<evidence type="ECO:0008006" key="10">
    <source>
        <dbReference type="Google" id="ProtNLM"/>
    </source>
</evidence>
<feature type="compositionally biased region" description="Basic and acidic residues" evidence="5">
    <location>
        <begin position="288"/>
        <end position="308"/>
    </location>
</feature>
<evidence type="ECO:0000259" key="7">
    <source>
        <dbReference type="PROSITE" id="PS51805"/>
    </source>
</evidence>
<dbReference type="AlphaFoldDB" id="A0A5J9UDY7"/>
<dbReference type="OrthoDB" id="20839at2759"/>
<proteinExistence type="predicted"/>
<feature type="compositionally biased region" description="Basic and acidic residues" evidence="5">
    <location>
        <begin position="418"/>
        <end position="432"/>
    </location>
</feature>
<keyword evidence="3" id="KW-0862">Zinc</keyword>
<name>A0A5J9UDY7_9POAL</name>
<dbReference type="PANTHER" id="PTHR13793:SF148">
    <property type="entry name" value="RING_FYVE_PHD ZINC FINGER SUPERFAMILY PROTEIN"/>
    <property type="match status" value="1"/>
</dbReference>
<dbReference type="PANTHER" id="PTHR13793">
    <property type="entry name" value="PHD FINGER PROTEINS"/>
    <property type="match status" value="1"/>
</dbReference>